<protein>
    <submittedName>
        <fullName evidence="2">Uncharacterized protein</fullName>
    </submittedName>
</protein>
<feature type="transmembrane region" description="Helical" evidence="1">
    <location>
        <begin position="58"/>
        <end position="86"/>
    </location>
</feature>
<dbReference type="GeneID" id="54347323"/>
<evidence type="ECO:0000313" key="2">
    <source>
        <dbReference type="EMBL" id="KAF1930857.1"/>
    </source>
</evidence>
<sequence length="96" mass="10852">MSKCFQSCRATKVRSRTGSIPVAELFNAVPGLRRALGPSPSTYSRASYVEPHSAVSPLILLLLLSLHAHFYILTLWTYSFPFLFWLSFSIPQSRFN</sequence>
<keyword evidence="3" id="KW-1185">Reference proteome</keyword>
<organism evidence="2 3">
    <name type="scientific">Didymella exigua CBS 183.55</name>
    <dbReference type="NCBI Taxonomy" id="1150837"/>
    <lineage>
        <taxon>Eukaryota</taxon>
        <taxon>Fungi</taxon>
        <taxon>Dikarya</taxon>
        <taxon>Ascomycota</taxon>
        <taxon>Pezizomycotina</taxon>
        <taxon>Dothideomycetes</taxon>
        <taxon>Pleosporomycetidae</taxon>
        <taxon>Pleosporales</taxon>
        <taxon>Pleosporineae</taxon>
        <taxon>Didymellaceae</taxon>
        <taxon>Didymella</taxon>
    </lineage>
</organism>
<proteinExistence type="predicted"/>
<keyword evidence="1" id="KW-1133">Transmembrane helix</keyword>
<dbReference type="RefSeq" id="XP_033451105.1">
    <property type="nucleotide sequence ID" value="XM_033589675.1"/>
</dbReference>
<dbReference type="Proteomes" id="UP000800082">
    <property type="component" value="Unassembled WGS sequence"/>
</dbReference>
<name>A0A6A5S023_9PLEO</name>
<reference evidence="2" key="1">
    <citation type="journal article" date="2020" name="Stud. Mycol.">
        <title>101 Dothideomycetes genomes: a test case for predicting lifestyles and emergence of pathogens.</title>
        <authorList>
            <person name="Haridas S."/>
            <person name="Albert R."/>
            <person name="Binder M."/>
            <person name="Bloem J."/>
            <person name="Labutti K."/>
            <person name="Salamov A."/>
            <person name="Andreopoulos B."/>
            <person name="Baker S."/>
            <person name="Barry K."/>
            <person name="Bills G."/>
            <person name="Bluhm B."/>
            <person name="Cannon C."/>
            <person name="Castanera R."/>
            <person name="Culley D."/>
            <person name="Daum C."/>
            <person name="Ezra D."/>
            <person name="Gonzalez J."/>
            <person name="Henrissat B."/>
            <person name="Kuo A."/>
            <person name="Liang C."/>
            <person name="Lipzen A."/>
            <person name="Lutzoni F."/>
            <person name="Magnuson J."/>
            <person name="Mondo S."/>
            <person name="Nolan M."/>
            <person name="Ohm R."/>
            <person name="Pangilinan J."/>
            <person name="Park H.-J."/>
            <person name="Ramirez L."/>
            <person name="Alfaro M."/>
            <person name="Sun H."/>
            <person name="Tritt A."/>
            <person name="Yoshinaga Y."/>
            <person name="Zwiers L.-H."/>
            <person name="Turgeon B."/>
            <person name="Goodwin S."/>
            <person name="Spatafora J."/>
            <person name="Crous P."/>
            <person name="Grigoriev I."/>
        </authorList>
    </citation>
    <scope>NUCLEOTIDE SEQUENCE</scope>
    <source>
        <strain evidence="2">CBS 183.55</strain>
    </source>
</reference>
<keyword evidence="1" id="KW-0812">Transmembrane</keyword>
<evidence type="ECO:0000313" key="3">
    <source>
        <dbReference type="Proteomes" id="UP000800082"/>
    </source>
</evidence>
<dbReference type="AlphaFoldDB" id="A0A6A5S023"/>
<gene>
    <name evidence="2" type="ORF">M421DRAFT_361215</name>
</gene>
<evidence type="ECO:0000256" key="1">
    <source>
        <dbReference type="SAM" id="Phobius"/>
    </source>
</evidence>
<accession>A0A6A5S023</accession>
<keyword evidence="1" id="KW-0472">Membrane</keyword>
<dbReference type="EMBL" id="ML978962">
    <property type="protein sequence ID" value="KAF1930857.1"/>
    <property type="molecule type" value="Genomic_DNA"/>
</dbReference>